<name>A0A0C9ZG74_9AGAM</name>
<dbReference type="HOGENOM" id="CLU_2455595_0_0_1"/>
<dbReference type="AlphaFoldDB" id="A0A0C9ZG74"/>
<evidence type="ECO:0000313" key="2">
    <source>
        <dbReference type="Proteomes" id="UP000054018"/>
    </source>
</evidence>
<evidence type="ECO:0000313" key="1">
    <source>
        <dbReference type="EMBL" id="KIK21452.1"/>
    </source>
</evidence>
<reference evidence="2" key="2">
    <citation type="submission" date="2015-01" db="EMBL/GenBank/DDBJ databases">
        <title>Evolutionary Origins and Diversification of the Mycorrhizal Mutualists.</title>
        <authorList>
            <consortium name="DOE Joint Genome Institute"/>
            <consortium name="Mycorrhizal Genomics Consortium"/>
            <person name="Kohler A."/>
            <person name="Kuo A."/>
            <person name="Nagy L.G."/>
            <person name="Floudas D."/>
            <person name="Copeland A."/>
            <person name="Barry K.W."/>
            <person name="Cichocki N."/>
            <person name="Veneault-Fourrey C."/>
            <person name="LaButti K."/>
            <person name="Lindquist E.A."/>
            <person name="Lipzen A."/>
            <person name="Lundell T."/>
            <person name="Morin E."/>
            <person name="Murat C."/>
            <person name="Riley R."/>
            <person name="Ohm R."/>
            <person name="Sun H."/>
            <person name="Tunlid A."/>
            <person name="Henrissat B."/>
            <person name="Grigoriev I.V."/>
            <person name="Hibbett D.S."/>
            <person name="Martin F."/>
        </authorList>
    </citation>
    <scope>NUCLEOTIDE SEQUENCE [LARGE SCALE GENOMIC DNA]</scope>
    <source>
        <strain evidence="2">441</strain>
    </source>
</reference>
<dbReference type="EMBL" id="KN833751">
    <property type="protein sequence ID" value="KIK21452.1"/>
    <property type="molecule type" value="Genomic_DNA"/>
</dbReference>
<dbReference type="Proteomes" id="UP000054018">
    <property type="component" value="Unassembled WGS sequence"/>
</dbReference>
<sequence>MAARNLRAVARIVRVVIEVAQATFVIQNSDSDHVTLPAAHVFSYGRNRNLNCPMPQNARDIIPGPDIPWNGCIEGVNDVANEQESSASI</sequence>
<accession>A0A0C9ZG74</accession>
<proteinExistence type="predicted"/>
<organism evidence="1 2">
    <name type="scientific">Pisolithus microcarpus 441</name>
    <dbReference type="NCBI Taxonomy" id="765257"/>
    <lineage>
        <taxon>Eukaryota</taxon>
        <taxon>Fungi</taxon>
        <taxon>Dikarya</taxon>
        <taxon>Basidiomycota</taxon>
        <taxon>Agaricomycotina</taxon>
        <taxon>Agaricomycetes</taxon>
        <taxon>Agaricomycetidae</taxon>
        <taxon>Boletales</taxon>
        <taxon>Sclerodermatineae</taxon>
        <taxon>Pisolithaceae</taxon>
        <taxon>Pisolithus</taxon>
    </lineage>
</organism>
<keyword evidence="2" id="KW-1185">Reference proteome</keyword>
<reference evidence="1 2" key="1">
    <citation type="submission" date="2014-04" db="EMBL/GenBank/DDBJ databases">
        <authorList>
            <consortium name="DOE Joint Genome Institute"/>
            <person name="Kuo A."/>
            <person name="Kohler A."/>
            <person name="Costa M.D."/>
            <person name="Nagy L.G."/>
            <person name="Floudas D."/>
            <person name="Copeland A."/>
            <person name="Barry K.W."/>
            <person name="Cichocki N."/>
            <person name="Veneault-Fourrey C."/>
            <person name="LaButti K."/>
            <person name="Lindquist E.A."/>
            <person name="Lipzen A."/>
            <person name="Lundell T."/>
            <person name="Morin E."/>
            <person name="Murat C."/>
            <person name="Sun H."/>
            <person name="Tunlid A."/>
            <person name="Henrissat B."/>
            <person name="Grigoriev I.V."/>
            <person name="Hibbett D.S."/>
            <person name="Martin F."/>
            <person name="Nordberg H.P."/>
            <person name="Cantor M.N."/>
            <person name="Hua S.X."/>
        </authorList>
    </citation>
    <scope>NUCLEOTIDE SEQUENCE [LARGE SCALE GENOMIC DNA]</scope>
    <source>
        <strain evidence="1 2">441</strain>
    </source>
</reference>
<protein>
    <submittedName>
        <fullName evidence="1">Uncharacterized protein</fullName>
    </submittedName>
</protein>
<gene>
    <name evidence="1" type="ORF">PISMIDRAFT_539212</name>
</gene>